<feature type="non-terminal residue" evidence="10">
    <location>
        <position position="1"/>
    </location>
</feature>
<dbReference type="AlphaFoldDB" id="A0A0F9CR18"/>
<sequence>DYDRIIDNADEAIFRVEAEGGHMVYANPAAERLFGYSRAEWLADPALGFKIVHPDYAQTQRQIIEEINTTKKPVKNVTLGWIAKDGREVIAEYTIIPVLDEEGNILYFESIGRDITERKRAEQMLVEEKRLGELLLDSLPHPAMLIRRDRIILAANRTAREVGAIVGGVCWQEFAHADYIPEQHKRYVRDHGCAPPDGSHCTFCFADEALDCQAFTNNPQVYAFDRHWDTRWVPLDDEVYLHYSIDITERIETEEELHRSRERLAEAEKLASVGRVTARIAHEINNPLEIIYNYLKYLKFNTSDNDLRETVDDLHEEIASISNIVSNLITFSDSKKSGNEDIELNELIEKMVKMVKFNAQKKNIKINFSSAKETIRMRANKNEIKQVILNLMKNSFDASQKEYILDFCPLPKRLHRVPRISTRVLKCRRRP</sequence>
<evidence type="ECO:0000256" key="2">
    <source>
        <dbReference type="ARBA" id="ARBA00022679"/>
    </source>
</evidence>
<evidence type="ECO:0000256" key="3">
    <source>
        <dbReference type="ARBA" id="ARBA00022741"/>
    </source>
</evidence>
<evidence type="ECO:0000259" key="8">
    <source>
        <dbReference type="PROSITE" id="PS50112"/>
    </source>
</evidence>
<evidence type="ECO:0000256" key="1">
    <source>
        <dbReference type="ARBA" id="ARBA00022553"/>
    </source>
</evidence>
<dbReference type="Gene3D" id="3.30.565.10">
    <property type="entry name" value="Histidine kinase-like ATPase, C-terminal domain"/>
    <property type="match status" value="1"/>
</dbReference>
<dbReference type="InterPro" id="IPR013767">
    <property type="entry name" value="PAS_fold"/>
</dbReference>
<dbReference type="Pfam" id="PF00989">
    <property type="entry name" value="PAS"/>
    <property type="match status" value="1"/>
</dbReference>
<keyword evidence="2" id="KW-0808">Transferase</keyword>
<dbReference type="PANTHER" id="PTHR43065:SF10">
    <property type="entry name" value="PEROXIDE STRESS-ACTIVATED HISTIDINE KINASE MAK3"/>
    <property type="match status" value="1"/>
</dbReference>
<keyword evidence="4" id="KW-0418">Kinase</keyword>
<dbReference type="InterPro" id="IPR005467">
    <property type="entry name" value="His_kinase_dom"/>
</dbReference>
<dbReference type="SUPFAM" id="SSF47384">
    <property type="entry name" value="Homodimeric domain of signal transducing histidine kinase"/>
    <property type="match status" value="1"/>
</dbReference>
<dbReference type="InterPro" id="IPR035965">
    <property type="entry name" value="PAS-like_dom_sf"/>
</dbReference>
<evidence type="ECO:0008006" key="11">
    <source>
        <dbReference type="Google" id="ProtNLM"/>
    </source>
</evidence>
<evidence type="ECO:0000259" key="9">
    <source>
        <dbReference type="PROSITE" id="PS50113"/>
    </source>
</evidence>
<dbReference type="SMART" id="SM00086">
    <property type="entry name" value="PAC"/>
    <property type="match status" value="1"/>
</dbReference>
<dbReference type="EMBL" id="LAZR01032174">
    <property type="protein sequence ID" value="KKL51644.1"/>
    <property type="molecule type" value="Genomic_DNA"/>
</dbReference>
<dbReference type="InterPro" id="IPR036097">
    <property type="entry name" value="HisK_dim/P_sf"/>
</dbReference>
<gene>
    <name evidence="10" type="ORF">LCGC14_2293440</name>
</gene>
<accession>A0A0F9CR18</accession>
<dbReference type="PANTHER" id="PTHR43065">
    <property type="entry name" value="SENSOR HISTIDINE KINASE"/>
    <property type="match status" value="1"/>
</dbReference>
<keyword evidence="1" id="KW-0597">Phosphoprotein</keyword>
<feature type="domain" description="PAC" evidence="9">
    <location>
        <begin position="75"/>
        <end position="127"/>
    </location>
</feature>
<feature type="domain" description="Histidine kinase" evidence="7">
    <location>
        <begin position="279"/>
        <end position="399"/>
    </location>
</feature>
<dbReference type="SUPFAM" id="SSF55785">
    <property type="entry name" value="PYP-like sensor domain (PAS domain)"/>
    <property type="match status" value="2"/>
</dbReference>
<dbReference type="PROSITE" id="PS50109">
    <property type="entry name" value="HIS_KIN"/>
    <property type="match status" value="1"/>
</dbReference>
<dbReference type="SUPFAM" id="SSF55874">
    <property type="entry name" value="ATPase domain of HSP90 chaperone/DNA topoisomerase II/histidine kinase"/>
    <property type="match status" value="1"/>
</dbReference>
<dbReference type="SMART" id="SM00388">
    <property type="entry name" value="HisKA"/>
    <property type="match status" value="1"/>
</dbReference>
<dbReference type="Gene3D" id="3.30.450.20">
    <property type="entry name" value="PAS domain"/>
    <property type="match status" value="2"/>
</dbReference>
<dbReference type="InterPro" id="IPR003661">
    <property type="entry name" value="HisK_dim/P_dom"/>
</dbReference>
<dbReference type="Gene3D" id="1.10.287.130">
    <property type="match status" value="1"/>
</dbReference>
<dbReference type="GO" id="GO:0000155">
    <property type="term" value="F:phosphorelay sensor kinase activity"/>
    <property type="evidence" value="ECO:0007669"/>
    <property type="project" value="InterPro"/>
</dbReference>
<feature type="domain" description="PAS" evidence="8">
    <location>
        <begin position="1"/>
        <end position="71"/>
    </location>
</feature>
<dbReference type="PROSITE" id="PS50113">
    <property type="entry name" value="PAC"/>
    <property type="match status" value="1"/>
</dbReference>
<dbReference type="GO" id="GO:0006355">
    <property type="term" value="P:regulation of DNA-templated transcription"/>
    <property type="evidence" value="ECO:0007669"/>
    <property type="project" value="InterPro"/>
</dbReference>
<keyword evidence="6" id="KW-0902">Two-component regulatory system</keyword>
<name>A0A0F9CR18_9ZZZZ</name>
<reference evidence="10" key="1">
    <citation type="journal article" date="2015" name="Nature">
        <title>Complex archaea that bridge the gap between prokaryotes and eukaryotes.</title>
        <authorList>
            <person name="Spang A."/>
            <person name="Saw J.H."/>
            <person name="Jorgensen S.L."/>
            <person name="Zaremba-Niedzwiedzka K."/>
            <person name="Martijn J."/>
            <person name="Lind A.E."/>
            <person name="van Eijk R."/>
            <person name="Schleper C."/>
            <person name="Guy L."/>
            <person name="Ettema T.J."/>
        </authorList>
    </citation>
    <scope>NUCLEOTIDE SEQUENCE</scope>
</reference>
<evidence type="ECO:0000256" key="6">
    <source>
        <dbReference type="ARBA" id="ARBA00023012"/>
    </source>
</evidence>
<dbReference type="GO" id="GO:0005524">
    <property type="term" value="F:ATP binding"/>
    <property type="evidence" value="ECO:0007669"/>
    <property type="project" value="UniProtKB-KW"/>
</dbReference>
<dbReference type="InterPro" id="IPR000700">
    <property type="entry name" value="PAS-assoc_C"/>
</dbReference>
<organism evidence="10">
    <name type="scientific">marine sediment metagenome</name>
    <dbReference type="NCBI Taxonomy" id="412755"/>
    <lineage>
        <taxon>unclassified sequences</taxon>
        <taxon>metagenomes</taxon>
        <taxon>ecological metagenomes</taxon>
    </lineage>
</organism>
<keyword evidence="3" id="KW-0547">Nucleotide-binding</keyword>
<dbReference type="InterPro" id="IPR001610">
    <property type="entry name" value="PAC"/>
</dbReference>
<dbReference type="CDD" id="cd00082">
    <property type="entry name" value="HisKA"/>
    <property type="match status" value="1"/>
</dbReference>
<dbReference type="NCBIfam" id="TIGR00229">
    <property type="entry name" value="sensory_box"/>
    <property type="match status" value="1"/>
</dbReference>
<keyword evidence="5" id="KW-0067">ATP-binding</keyword>
<dbReference type="Pfam" id="PF00512">
    <property type="entry name" value="HisKA"/>
    <property type="match status" value="1"/>
</dbReference>
<dbReference type="InterPro" id="IPR036890">
    <property type="entry name" value="HATPase_C_sf"/>
</dbReference>
<evidence type="ECO:0000256" key="5">
    <source>
        <dbReference type="ARBA" id="ARBA00022840"/>
    </source>
</evidence>
<dbReference type="InterPro" id="IPR000014">
    <property type="entry name" value="PAS"/>
</dbReference>
<proteinExistence type="predicted"/>
<evidence type="ECO:0000259" key="7">
    <source>
        <dbReference type="PROSITE" id="PS50109"/>
    </source>
</evidence>
<evidence type="ECO:0000313" key="10">
    <source>
        <dbReference type="EMBL" id="KKL51644.1"/>
    </source>
</evidence>
<dbReference type="CDD" id="cd00130">
    <property type="entry name" value="PAS"/>
    <property type="match status" value="1"/>
</dbReference>
<protein>
    <recommendedName>
        <fullName evidence="11">PAS domain-containing protein</fullName>
    </recommendedName>
</protein>
<dbReference type="PROSITE" id="PS50112">
    <property type="entry name" value="PAS"/>
    <property type="match status" value="1"/>
</dbReference>
<dbReference type="SMART" id="SM00091">
    <property type="entry name" value="PAS"/>
    <property type="match status" value="2"/>
</dbReference>
<evidence type="ECO:0000256" key="4">
    <source>
        <dbReference type="ARBA" id="ARBA00022777"/>
    </source>
</evidence>
<comment type="caution">
    <text evidence="10">The sequence shown here is derived from an EMBL/GenBank/DDBJ whole genome shotgun (WGS) entry which is preliminary data.</text>
</comment>